<dbReference type="RefSeq" id="WP_342321224.1">
    <property type="nucleotide sequence ID" value="NZ_CP151800.1"/>
</dbReference>
<name>A0ABZ3B2K6_9ENTR</name>
<protein>
    <recommendedName>
        <fullName evidence="4">DUF4306 domain-containing protein</fullName>
    </recommendedName>
</protein>
<dbReference type="Proteomes" id="UP001466893">
    <property type="component" value="Chromosome"/>
</dbReference>
<reference evidence="2 3" key="1">
    <citation type="submission" date="2024-04" db="EMBL/GenBank/DDBJ databases">
        <title>Kosakonia calanthae sp. nov., a halophilic bacterium isolated from leaves of Calanthe tiplacata.</title>
        <authorList>
            <person name="Wu P."/>
        </authorList>
    </citation>
    <scope>NUCLEOTIDE SEQUENCE [LARGE SCALE GENOMIC DNA]</scope>
    <source>
        <strain evidence="2 3">BYX6</strain>
    </source>
</reference>
<keyword evidence="1" id="KW-1133">Transmembrane helix</keyword>
<gene>
    <name evidence="2" type="ORF">AAEY27_14000</name>
</gene>
<sequence length="89" mass="10158">MRMATLARRLAKTVLFIALFCLFARMIDASQFISLDTANNFATWLHGNANQENYDDLWFFTDVISSLLAAVVAYNVLILVVRKLRTSRV</sequence>
<keyword evidence="1" id="KW-0812">Transmembrane</keyword>
<evidence type="ECO:0000313" key="3">
    <source>
        <dbReference type="Proteomes" id="UP001466893"/>
    </source>
</evidence>
<keyword evidence="1" id="KW-0472">Membrane</keyword>
<feature type="transmembrane region" description="Helical" evidence="1">
    <location>
        <begin position="57"/>
        <end position="81"/>
    </location>
</feature>
<evidence type="ECO:0000313" key="2">
    <source>
        <dbReference type="EMBL" id="WZV96792.1"/>
    </source>
</evidence>
<accession>A0ABZ3B2K6</accession>
<evidence type="ECO:0000256" key="1">
    <source>
        <dbReference type="SAM" id="Phobius"/>
    </source>
</evidence>
<evidence type="ECO:0008006" key="4">
    <source>
        <dbReference type="Google" id="ProtNLM"/>
    </source>
</evidence>
<proteinExistence type="predicted"/>
<keyword evidence="3" id="KW-1185">Reference proteome</keyword>
<organism evidence="2 3">
    <name type="scientific">Kosakonia calanthes</name>
    <dbReference type="NCBI Taxonomy" id="3139408"/>
    <lineage>
        <taxon>Bacteria</taxon>
        <taxon>Pseudomonadati</taxon>
        <taxon>Pseudomonadota</taxon>
        <taxon>Gammaproteobacteria</taxon>
        <taxon>Enterobacterales</taxon>
        <taxon>Enterobacteriaceae</taxon>
        <taxon>Kosakonia</taxon>
    </lineage>
</organism>
<dbReference type="EMBL" id="CP151800">
    <property type="protein sequence ID" value="WZV96792.1"/>
    <property type="molecule type" value="Genomic_DNA"/>
</dbReference>